<sequence>MGVTKRMTSLQKIQALTEKYGSVRECMCGDVSVPTKITIQEEFEDVELVIHNFPVFQCLECDEITFSPKDQVEYYKKAVKHYEATKKTEFDCNLSQ</sequence>
<proteinExistence type="predicted"/>
<evidence type="ECO:0000313" key="2">
    <source>
        <dbReference type="Proteomes" id="UP000737402"/>
    </source>
</evidence>
<name>A0ABS2NZD7_9BACI</name>
<gene>
    <name evidence="1" type="ORF">JOC95_001877</name>
</gene>
<protein>
    <submittedName>
        <fullName evidence="1">YgiT-type zinc finger domain-containing protein</fullName>
    </submittedName>
</protein>
<accession>A0ABS2NZD7</accession>
<keyword evidence="2" id="KW-1185">Reference proteome</keyword>
<reference evidence="1 2" key="1">
    <citation type="submission" date="2021-01" db="EMBL/GenBank/DDBJ databases">
        <title>Genomic Encyclopedia of Type Strains, Phase IV (KMG-IV): sequencing the most valuable type-strain genomes for metagenomic binning, comparative biology and taxonomic classification.</title>
        <authorList>
            <person name="Goeker M."/>
        </authorList>
    </citation>
    <scope>NUCLEOTIDE SEQUENCE [LARGE SCALE GENOMIC DNA]</scope>
    <source>
        <strain evidence="1 2">DSM 25879</strain>
    </source>
</reference>
<comment type="caution">
    <text evidence="1">The sequence shown here is derived from an EMBL/GenBank/DDBJ whole genome shotgun (WGS) entry which is preliminary data.</text>
</comment>
<evidence type="ECO:0000313" key="1">
    <source>
        <dbReference type="EMBL" id="MBM7620025.1"/>
    </source>
</evidence>
<dbReference type="EMBL" id="JAFBED010000003">
    <property type="protein sequence ID" value="MBM7620025.1"/>
    <property type="molecule type" value="Genomic_DNA"/>
</dbReference>
<dbReference type="RefSeq" id="WP_204415360.1">
    <property type="nucleotide sequence ID" value="NZ_JAFBED010000003.1"/>
</dbReference>
<organism evidence="1 2">
    <name type="scientific">Sutcliffiella tianshenii</name>
    <dbReference type="NCBI Taxonomy" id="1463404"/>
    <lineage>
        <taxon>Bacteria</taxon>
        <taxon>Bacillati</taxon>
        <taxon>Bacillota</taxon>
        <taxon>Bacilli</taxon>
        <taxon>Bacillales</taxon>
        <taxon>Bacillaceae</taxon>
        <taxon>Sutcliffiella</taxon>
    </lineage>
</organism>
<dbReference type="Proteomes" id="UP000737402">
    <property type="component" value="Unassembled WGS sequence"/>
</dbReference>